<gene>
    <name evidence="2" type="ORF">PSON_ATCC_30995.1.T0770043</name>
</gene>
<dbReference type="EMBL" id="CAJJDN010000077">
    <property type="protein sequence ID" value="CAD8102018.1"/>
    <property type="molecule type" value="Genomic_DNA"/>
</dbReference>
<evidence type="ECO:0000256" key="1">
    <source>
        <dbReference type="SAM" id="MobiDB-lite"/>
    </source>
</evidence>
<sequence length="130" mass="15564">MNREDLIILDQIRKVIKTNAKQNYETDMEETKDDGDTNSSISKQQASEESLNYKFNVFGQLQFLETAKQIIGQQFKFRFIVQVQVQIRHLRVKKMKKGKKTYLYQFLNDLQLFYQLLSCNNKFIMRNSCY</sequence>
<comment type="caution">
    <text evidence="2">The sequence shown here is derived from an EMBL/GenBank/DDBJ whole genome shotgun (WGS) entry which is preliminary data.</text>
</comment>
<proteinExistence type="predicted"/>
<reference evidence="2" key="1">
    <citation type="submission" date="2021-01" db="EMBL/GenBank/DDBJ databases">
        <authorList>
            <consortium name="Genoscope - CEA"/>
            <person name="William W."/>
        </authorList>
    </citation>
    <scope>NUCLEOTIDE SEQUENCE</scope>
</reference>
<feature type="region of interest" description="Disordered" evidence="1">
    <location>
        <begin position="24"/>
        <end position="45"/>
    </location>
</feature>
<evidence type="ECO:0000313" key="2">
    <source>
        <dbReference type="EMBL" id="CAD8102018.1"/>
    </source>
</evidence>
<accession>A0A8S1PI49</accession>
<keyword evidence="3" id="KW-1185">Reference proteome</keyword>
<organism evidence="2 3">
    <name type="scientific">Paramecium sonneborni</name>
    <dbReference type="NCBI Taxonomy" id="65129"/>
    <lineage>
        <taxon>Eukaryota</taxon>
        <taxon>Sar</taxon>
        <taxon>Alveolata</taxon>
        <taxon>Ciliophora</taxon>
        <taxon>Intramacronucleata</taxon>
        <taxon>Oligohymenophorea</taxon>
        <taxon>Peniculida</taxon>
        <taxon>Parameciidae</taxon>
        <taxon>Paramecium</taxon>
    </lineage>
</organism>
<evidence type="ECO:0000313" key="3">
    <source>
        <dbReference type="Proteomes" id="UP000692954"/>
    </source>
</evidence>
<dbReference type="AlphaFoldDB" id="A0A8S1PI49"/>
<dbReference type="Proteomes" id="UP000692954">
    <property type="component" value="Unassembled WGS sequence"/>
</dbReference>
<name>A0A8S1PI49_9CILI</name>
<protein>
    <submittedName>
        <fullName evidence="2">Uncharacterized protein</fullName>
    </submittedName>
</protein>